<name>W1DP09_KLEPN</name>
<reference evidence="1" key="1">
    <citation type="submission" date="2013-10" db="EMBL/GenBank/DDBJ databases">
        <title>Antibiotic resistance diversity of beta-lactamase producers in the General Hospital Vienna.</title>
        <authorList>
            <person name="Barisic I."/>
            <person name="Mitteregger D."/>
            <person name="Hirschl A.M."/>
            <person name="Noehammer C."/>
            <person name="Wiesinger-Mayr H."/>
        </authorList>
    </citation>
    <scope>NUCLEOTIDE SEQUENCE [LARGE SCALE GENOMIC DNA]</scope>
    <source>
        <strain evidence="1">IS43</strain>
    </source>
</reference>
<dbReference type="EMBL" id="CBWK010000617">
    <property type="protein sequence ID" value="CDL11171.1"/>
    <property type="molecule type" value="Genomic_DNA"/>
</dbReference>
<accession>W1DP09</accession>
<organism evidence="1 2">
    <name type="scientific">Klebsiella pneumoniae IS43</name>
    <dbReference type="NCBI Taxonomy" id="1432552"/>
    <lineage>
        <taxon>Bacteria</taxon>
        <taxon>Pseudomonadati</taxon>
        <taxon>Pseudomonadota</taxon>
        <taxon>Gammaproteobacteria</taxon>
        <taxon>Enterobacterales</taxon>
        <taxon>Enterobacteriaceae</taxon>
        <taxon>Klebsiella/Raoultella group</taxon>
        <taxon>Klebsiella</taxon>
        <taxon>Klebsiella pneumoniae complex</taxon>
    </lineage>
</organism>
<evidence type="ECO:0000313" key="2">
    <source>
        <dbReference type="Proteomes" id="UP000019183"/>
    </source>
</evidence>
<dbReference type="Proteomes" id="UP000019183">
    <property type="component" value="Unassembled WGS sequence"/>
</dbReference>
<dbReference type="AlphaFoldDB" id="W1DP09"/>
<comment type="caution">
    <text evidence="1">The sequence shown here is derived from an EMBL/GenBank/DDBJ whole genome shotgun (WGS) entry which is preliminary data.</text>
</comment>
<protein>
    <submittedName>
        <fullName evidence="1">Uncharacterized protein</fullName>
    </submittedName>
</protein>
<sequence>MLFAAAGKMFKFKPITVTAKRTKNFMLSAWVSRKTIYS</sequence>
<evidence type="ECO:0000313" key="1">
    <source>
        <dbReference type="EMBL" id="CDL11171.1"/>
    </source>
</evidence>
<proteinExistence type="predicted"/>
<keyword evidence="2" id="KW-1185">Reference proteome</keyword>